<dbReference type="STRING" id="1548.CSCA_2654"/>
<dbReference type="HOGENOM" id="CLU_104063_0_0_9"/>
<dbReference type="SUPFAM" id="SSF53163">
    <property type="entry name" value="HybD-like"/>
    <property type="match status" value="1"/>
</dbReference>
<evidence type="ECO:0000313" key="2">
    <source>
        <dbReference type="Proteomes" id="UP000033115"/>
    </source>
</evidence>
<organism evidence="1 2">
    <name type="scientific">Clostridium scatologenes</name>
    <dbReference type="NCBI Taxonomy" id="1548"/>
    <lineage>
        <taxon>Bacteria</taxon>
        <taxon>Bacillati</taxon>
        <taxon>Bacillota</taxon>
        <taxon>Clostridia</taxon>
        <taxon>Eubacteriales</taxon>
        <taxon>Clostridiaceae</taxon>
        <taxon>Clostridium</taxon>
    </lineage>
</organism>
<gene>
    <name evidence="1" type="ORF">CSCA_2654</name>
</gene>
<accession>A0A0E3JNY1</accession>
<reference evidence="1 2" key="1">
    <citation type="journal article" date="2015" name="J. Biotechnol.">
        <title>Complete genome sequence of a malodorant-producing acetogen, Clostridium scatologenes ATCC 25775(T).</title>
        <authorList>
            <person name="Zhu Z."/>
            <person name="Guo T."/>
            <person name="Zheng H."/>
            <person name="Song T."/>
            <person name="Ouyang P."/>
            <person name="Xie J."/>
        </authorList>
    </citation>
    <scope>NUCLEOTIDE SEQUENCE [LARGE SCALE GENOMIC DNA]</scope>
    <source>
        <strain evidence="1 2">ATCC 25775</strain>
    </source>
</reference>
<dbReference type="AlphaFoldDB" id="A0A0E3JNY1"/>
<sequence>MIVDKVRLTSPYAENIIVKSLITNDLINKDTAIICLGTNDCIEDLIGPFTGTLIEENKKNLNIKVYGTLDFPINSLNIKSKLPHIEKKEKHILTVDSILSLKDDVGMILLKNGGINPGSALGKNIPSIGNSSIMCSVSEKLQYLLLNKNVSFNDIYKFSKIVCNSIIKAKNFVN</sequence>
<dbReference type="InterPro" id="IPR009665">
    <property type="entry name" value="YyaC"/>
</dbReference>
<protein>
    <recommendedName>
        <fullName evidence="3">Sporulation protein YyaC</fullName>
    </recommendedName>
</protein>
<keyword evidence="2" id="KW-1185">Reference proteome</keyword>
<dbReference type="Proteomes" id="UP000033115">
    <property type="component" value="Chromosome"/>
</dbReference>
<name>A0A0E3JNY1_CLOSL</name>
<dbReference type="InterPro" id="IPR023430">
    <property type="entry name" value="Pept_HybD-like_dom_sf"/>
</dbReference>
<evidence type="ECO:0008006" key="3">
    <source>
        <dbReference type="Google" id="ProtNLM"/>
    </source>
</evidence>
<dbReference type="EMBL" id="CP009933">
    <property type="protein sequence ID" value="AKA69779.1"/>
    <property type="molecule type" value="Genomic_DNA"/>
</dbReference>
<dbReference type="Pfam" id="PF06866">
    <property type="entry name" value="DUF1256"/>
    <property type="match status" value="1"/>
</dbReference>
<evidence type="ECO:0000313" key="1">
    <source>
        <dbReference type="EMBL" id="AKA69779.1"/>
    </source>
</evidence>
<proteinExistence type="predicted"/>
<dbReference type="RefSeq" id="WP_029161624.1">
    <property type="nucleotide sequence ID" value="NZ_CP009933.1"/>
</dbReference>
<dbReference type="KEGG" id="csq:CSCA_2654"/>